<sequence length="147" mass="15818">MAPQNPPHNYPPPPPVQATGQHPTEPAQYPTSQPVANPAYQGIPQPQPAPNQRYPPQQFGSGGSAPRATPAMFRGVVTSVFCECPSCGQATHTRVEQENSAMQWILCLIMFIVGLWCCCFIPFCVDSMKAGNHYCSNCGSSIGLIQG</sequence>
<dbReference type="InterPro" id="IPR006629">
    <property type="entry name" value="LITAF"/>
</dbReference>
<dbReference type="GO" id="GO:0008270">
    <property type="term" value="F:zinc ion binding"/>
    <property type="evidence" value="ECO:0007669"/>
    <property type="project" value="TreeGrafter"/>
</dbReference>
<evidence type="ECO:0000256" key="5">
    <source>
        <dbReference type="ARBA" id="ARBA00023136"/>
    </source>
</evidence>
<feature type="region of interest" description="Disordered" evidence="6">
    <location>
        <begin position="1"/>
        <end position="67"/>
    </location>
</feature>
<proteinExistence type="inferred from homology"/>
<dbReference type="Proteomes" id="UP001295684">
    <property type="component" value="Unassembled WGS sequence"/>
</dbReference>
<evidence type="ECO:0000256" key="3">
    <source>
        <dbReference type="ARBA" id="ARBA00022723"/>
    </source>
</evidence>
<evidence type="ECO:0000313" key="10">
    <source>
        <dbReference type="Proteomes" id="UP001295684"/>
    </source>
</evidence>
<dbReference type="EMBL" id="CAMPGE010021786">
    <property type="protein sequence ID" value="CAI2379906.1"/>
    <property type="molecule type" value="Genomic_DNA"/>
</dbReference>
<feature type="compositionally biased region" description="Pro residues" evidence="6">
    <location>
        <begin position="1"/>
        <end position="16"/>
    </location>
</feature>
<comment type="caution">
    <text evidence="9">The sequence shown here is derived from an EMBL/GenBank/DDBJ whole genome shotgun (WGS) entry which is preliminary data.</text>
</comment>
<keyword evidence="10" id="KW-1185">Reference proteome</keyword>
<name>A0AAD1XWL3_EUPCR</name>
<dbReference type="GO" id="GO:0098574">
    <property type="term" value="C:cytoplasmic side of lysosomal membrane"/>
    <property type="evidence" value="ECO:0007669"/>
    <property type="project" value="TreeGrafter"/>
</dbReference>
<keyword evidence="4" id="KW-0862">Zinc</keyword>
<keyword evidence="5 7" id="KW-0472">Membrane</keyword>
<keyword evidence="7" id="KW-1133">Transmembrane helix</keyword>
<evidence type="ECO:0000256" key="6">
    <source>
        <dbReference type="SAM" id="MobiDB-lite"/>
    </source>
</evidence>
<accession>A0AAD1XWL3</accession>
<evidence type="ECO:0000256" key="7">
    <source>
        <dbReference type="SAM" id="Phobius"/>
    </source>
</evidence>
<evidence type="ECO:0000256" key="1">
    <source>
        <dbReference type="ARBA" id="ARBA00004170"/>
    </source>
</evidence>
<dbReference type="PANTHER" id="PTHR23292">
    <property type="entry name" value="LIPOPOLYSACCHARIDE-INDUCED TUMOR NECROSIS FACTOR-ALPHA FACTOR"/>
    <property type="match status" value="1"/>
</dbReference>
<reference evidence="9" key="1">
    <citation type="submission" date="2023-07" db="EMBL/GenBank/DDBJ databases">
        <authorList>
            <consortium name="AG Swart"/>
            <person name="Singh M."/>
            <person name="Singh A."/>
            <person name="Seah K."/>
            <person name="Emmerich C."/>
        </authorList>
    </citation>
    <scope>NUCLEOTIDE SEQUENCE</scope>
    <source>
        <strain evidence="9">DP1</strain>
    </source>
</reference>
<feature type="transmembrane region" description="Helical" evidence="7">
    <location>
        <begin position="101"/>
        <end position="125"/>
    </location>
</feature>
<dbReference type="PANTHER" id="PTHR23292:SF46">
    <property type="entry name" value="LIPOPOLYSACCHARIDE-INDUCED TUMOR NECROSIS FACTOR-ALPHA FACTOR HOMOLOG"/>
    <property type="match status" value="1"/>
</dbReference>
<keyword evidence="3" id="KW-0479">Metal-binding</keyword>
<keyword evidence="7" id="KW-0812">Transmembrane</keyword>
<dbReference type="GO" id="GO:0005634">
    <property type="term" value="C:nucleus"/>
    <property type="evidence" value="ECO:0007669"/>
    <property type="project" value="TreeGrafter"/>
</dbReference>
<dbReference type="Pfam" id="PF10601">
    <property type="entry name" value="zf-LITAF-like"/>
    <property type="match status" value="1"/>
</dbReference>
<feature type="domain" description="LITAF" evidence="8">
    <location>
        <begin position="63"/>
        <end position="147"/>
    </location>
</feature>
<organism evidence="9 10">
    <name type="scientific">Euplotes crassus</name>
    <dbReference type="NCBI Taxonomy" id="5936"/>
    <lineage>
        <taxon>Eukaryota</taxon>
        <taxon>Sar</taxon>
        <taxon>Alveolata</taxon>
        <taxon>Ciliophora</taxon>
        <taxon>Intramacronucleata</taxon>
        <taxon>Spirotrichea</taxon>
        <taxon>Hypotrichia</taxon>
        <taxon>Euplotida</taxon>
        <taxon>Euplotidae</taxon>
        <taxon>Moneuplotes</taxon>
    </lineage>
</organism>
<protein>
    <recommendedName>
        <fullName evidence="8">LITAF domain-containing protein</fullName>
    </recommendedName>
</protein>
<dbReference type="AlphaFoldDB" id="A0AAD1XWL3"/>
<dbReference type="SMART" id="SM00714">
    <property type="entry name" value="LITAF"/>
    <property type="match status" value="1"/>
</dbReference>
<evidence type="ECO:0000256" key="2">
    <source>
        <dbReference type="ARBA" id="ARBA00005975"/>
    </source>
</evidence>
<gene>
    <name evidence="9" type="ORF">ECRASSUSDP1_LOCUS21327</name>
</gene>
<comment type="subcellular location">
    <subcellularLocation>
        <location evidence="1">Membrane</location>
        <topology evidence="1">Peripheral membrane protein</topology>
    </subcellularLocation>
</comment>
<dbReference type="GO" id="GO:0098560">
    <property type="term" value="C:cytoplasmic side of late endosome membrane"/>
    <property type="evidence" value="ECO:0007669"/>
    <property type="project" value="TreeGrafter"/>
</dbReference>
<evidence type="ECO:0000313" key="9">
    <source>
        <dbReference type="EMBL" id="CAI2379906.1"/>
    </source>
</evidence>
<dbReference type="InterPro" id="IPR037519">
    <property type="entry name" value="LITAF_fam"/>
</dbReference>
<dbReference type="PROSITE" id="PS51837">
    <property type="entry name" value="LITAF"/>
    <property type="match status" value="1"/>
</dbReference>
<evidence type="ECO:0000256" key="4">
    <source>
        <dbReference type="ARBA" id="ARBA00022833"/>
    </source>
</evidence>
<evidence type="ECO:0000259" key="8">
    <source>
        <dbReference type="PROSITE" id="PS51837"/>
    </source>
</evidence>
<comment type="similarity">
    <text evidence="2">Belongs to the CDIP1/LITAF family.</text>
</comment>